<reference evidence="4 5" key="2">
    <citation type="journal article" date="2011" name="ISME J.">
        <title>RNA-seq reveals cooperative metabolic interactions between two termite-gut spirochete species in co-culture.</title>
        <authorList>
            <person name="Rosenthal A.Z."/>
            <person name="Matson E.G."/>
            <person name="Eldar A."/>
            <person name="Leadbetter J.R."/>
        </authorList>
    </citation>
    <scope>NUCLEOTIDE SEQUENCE [LARGE SCALE GENOMIC DNA]</scope>
    <source>
        <strain evidence="5">ATCC BAA-887 / DSM 12427 / ZAS-2</strain>
    </source>
</reference>
<dbReference type="STRING" id="545694.TREPR_3845"/>
<keyword evidence="5" id="KW-1185">Reference proteome</keyword>
<dbReference type="eggNOG" id="COG1653">
    <property type="taxonomic scope" value="Bacteria"/>
</dbReference>
<dbReference type="PANTHER" id="PTHR43649">
    <property type="entry name" value="ARABINOSE-BINDING PROTEIN-RELATED"/>
    <property type="match status" value="1"/>
</dbReference>
<dbReference type="SUPFAM" id="SSF53850">
    <property type="entry name" value="Periplasmic binding protein-like II"/>
    <property type="match status" value="1"/>
</dbReference>
<evidence type="ECO:0000313" key="4">
    <source>
        <dbReference type="EMBL" id="AEF86677.1"/>
    </source>
</evidence>
<dbReference type="EMBL" id="CP001843">
    <property type="protein sequence ID" value="AEF86677.1"/>
    <property type="molecule type" value="Genomic_DNA"/>
</dbReference>
<name>F5YP48_TREPZ</name>
<dbReference type="InterPro" id="IPR050490">
    <property type="entry name" value="Bact_solute-bd_prot1"/>
</dbReference>
<dbReference type="Pfam" id="PF01547">
    <property type="entry name" value="SBP_bac_1"/>
    <property type="match status" value="1"/>
</dbReference>
<dbReference type="GO" id="GO:0042597">
    <property type="term" value="C:periplasmic space"/>
    <property type="evidence" value="ECO:0007669"/>
    <property type="project" value="UniProtKB-SubCell"/>
</dbReference>
<feature type="signal peptide" evidence="3">
    <location>
        <begin position="1"/>
        <end position="25"/>
    </location>
</feature>
<feature type="chain" id="PRO_5003329887" evidence="3">
    <location>
        <begin position="26"/>
        <end position="422"/>
    </location>
</feature>
<accession>F5YP48</accession>
<dbReference type="RefSeq" id="WP_015706494.1">
    <property type="nucleotide sequence ID" value="NC_015578.1"/>
</dbReference>
<comment type="subcellular location">
    <subcellularLocation>
        <location evidence="1">Periplasm</location>
    </subcellularLocation>
</comment>
<gene>
    <name evidence="4" type="ordered locus">TREPR_3845</name>
</gene>
<organism evidence="4 5">
    <name type="scientific">Treponema primitia (strain ATCC BAA-887 / DSM 12427 / ZAS-2)</name>
    <dbReference type="NCBI Taxonomy" id="545694"/>
    <lineage>
        <taxon>Bacteria</taxon>
        <taxon>Pseudomonadati</taxon>
        <taxon>Spirochaetota</taxon>
        <taxon>Spirochaetia</taxon>
        <taxon>Spirochaetales</taxon>
        <taxon>Treponemataceae</taxon>
        <taxon>Treponema</taxon>
    </lineage>
</organism>
<evidence type="ECO:0000313" key="5">
    <source>
        <dbReference type="Proteomes" id="UP000009223"/>
    </source>
</evidence>
<proteinExistence type="inferred from homology"/>
<dbReference type="Proteomes" id="UP000009223">
    <property type="component" value="Chromosome"/>
</dbReference>
<sequence>MKRIFAGAALAVIGAALLLTGCSKKADSADTVKLVYWSMWNQTEPQAQAIEEGIRDFEKKNPTIKVEINWNGREIRKTLQPALDNNQTIDIWDEDLERVIKTWGSYSLKLDSYLDKTYPTTEGKAYKDAVMGSLIDLSRFYASDGAVYAIPYQPFVFAFMYNKEHFQKAGIASTPKTWDELIVAMGKLKAAGFVPMTMDDAYMDTLPGYYLARAKGYQWVEQLVNDNTNALWNDPAVLQMAKAFEAIAKAGYVSNTVAANKWPAGQQDVAAGTVTMYLNGTWLVNEIMGTTGPEFPWGTFAFPSVPNGVDDGTAANYGAQAFQVNKNSANPEAAFALIAHLTTGAWDKELAQRSYGVPVGGTTDWPVQLAEAKAIFNNLKICYPWAGGIQANTDKLPVIVESFTRLLGGTITADQFVATMKR</sequence>
<evidence type="ECO:0000256" key="1">
    <source>
        <dbReference type="ARBA" id="ARBA00004418"/>
    </source>
</evidence>
<dbReference type="InterPro" id="IPR006059">
    <property type="entry name" value="SBP"/>
</dbReference>
<dbReference type="Gene3D" id="3.40.190.10">
    <property type="entry name" value="Periplasmic binding protein-like II"/>
    <property type="match status" value="1"/>
</dbReference>
<dbReference type="KEGG" id="tpi:TREPR_3845"/>
<keyword evidence="3" id="KW-0732">Signal</keyword>
<comment type="similarity">
    <text evidence="2">Belongs to the bacterial solute-binding protein 1 family.</text>
</comment>
<reference evidence="5" key="1">
    <citation type="submission" date="2009-12" db="EMBL/GenBank/DDBJ databases">
        <title>Complete sequence of Treponema primitia strain ZAS-2.</title>
        <authorList>
            <person name="Tetu S.G."/>
            <person name="Matson E."/>
            <person name="Ren Q."/>
            <person name="Seshadri R."/>
            <person name="Elbourne L."/>
            <person name="Hassan K.A."/>
            <person name="Durkin A."/>
            <person name="Radune D."/>
            <person name="Mohamoud Y."/>
            <person name="Shay R."/>
            <person name="Jin S."/>
            <person name="Zhang X."/>
            <person name="Lucey K."/>
            <person name="Ballor N.R."/>
            <person name="Ottesen E."/>
            <person name="Rosenthal R."/>
            <person name="Allen A."/>
            <person name="Leadbetter J.R."/>
            <person name="Paulsen I.T."/>
        </authorList>
    </citation>
    <scope>NUCLEOTIDE SEQUENCE [LARGE SCALE GENOMIC DNA]</scope>
    <source>
        <strain evidence="5">ATCC BAA-887 / DSM 12427 / ZAS-2</strain>
    </source>
</reference>
<dbReference type="OrthoDB" id="1824059at2"/>
<dbReference type="PROSITE" id="PS51257">
    <property type="entry name" value="PROKAR_LIPOPROTEIN"/>
    <property type="match status" value="1"/>
</dbReference>
<dbReference type="HOGENOM" id="CLU_031285_12_2_12"/>
<dbReference type="AlphaFoldDB" id="F5YP48"/>
<evidence type="ECO:0000256" key="2">
    <source>
        <dbReference type="ARBA" id="ARBA00008520"/>
    </source>
</evidence>
<evidence type="ECO:0000256" key="3">
    <source>
        <dbReference type="SAM" id="SignalP"/>
    </source>
</evidence>
<protein>
    <submittedName>
        <fullName evidence="4">Putative sugar ABC-transporter, sugar-binding protein</fullName>
    </submittedName>
</protein>